<comment type="subcellular location">
    <subcellularLocation>
        <location evidence="1">Cell membrane</location>
        <topology evidence="1">Lipid-anchor</topology>
    </subcellularLocation>
</comment>
<dbReference type="FunFam" id="3.30.200.20:FF:000244">
    <property type="entry name" value="Serine/threonine-protein kinase CDL1-like"/>
    <property type="match status" value="1"/>
</dbReference>
<dbReference type="SUPFAM" id="SSF56112">
    <property type="entry name" value="Protein kinase-like (PK-like)"/>
    <property type="match status" value="1"/>
</dbReference>
<protein>
    <recommendedName>
        <fullName evidence="3">non-specific serine/threonine protein kinase</fullName>
        <ecNumber evidence="3">2.7.11.1</ecNumber>
    </recommendedName>
</protein>
<evidence type="ECO:0000256" key="15">
    <source>
        <dbReference type="SAM" id="MobiDB-lite"/>
    </source>
</evidence>
<feature type="compositionally biased region" description="Low complexity" evidence="15">
    <location>
        <begin position="508"/>
        <end position="518"/>
    </location>
</feature>
<dbReference type="PROSITE" id="PS50011">
    <property type="entry name" value="PROTEIN_KINASE_DOM"/>
    <property type="match status" value="1"/>
</dbReference>
<dbReference type="Gene3D" id="1.10.510.10">
    <property type="entry name" value="Transferase(Phosphotransferase) domain 1"/>
    <property type="match status" value="1"/>
</dbReference>
<feature type="region of interest" description="Disordered" evidence="15">
    <location>
        <begin position="376"/>
        <end position="537"/>
    </location>
</feature>
<dbReference type="PANTHER" id="PTHR47985">
    <property type="entry name" value="OS07G0668900 PROTEIN"/>
    <property type="match status" value="1"/>
</dbReference>
<evidence type="ECO:0000313" key="18">
    <source>
        <dbReference type="Proteomes" id="UP001630127"/>
    </source>
</evidence>
<dbReference type="Pfam" id="PF00069">
    <property type="entry name" value="Pkinase"/>
    <property type="match status" value="1"/>
</dbReference>
<dbReference type="AlphaFoldDB" id="A0ABD2ZVF1"/>
<comment type="catalytic activity">
    <reaction evidence="12">
        <text>L-threonyl-[protein] + ATP = O-phospho-L-threonyl-[protein] + ADP + H(+)</text>
        <dbReference type="Rhea" id="RHEA:46608"/>
        <dbReference type="Rhea" id="RHEA-COMP:11060"/>
        <dbReference type="Rhea" id="RHEA-COMP:11605"/>
        <dbReference type="ChEBI" id="CHEBI:15378"/>
        <dbReference type="ChEBI" id="CHEBI:30013"/>
        <dbReference type="ChEBI" id="CHEBI:30616"/>
        <dbReference type="ChEBI" id="CHEBI:61977"/>
        <dbReference type="ChEBI" id="CHEBI:456216"/>
        <dbReference type="EC" id="2.7.11.1"/>
    </reaction>
</comment>
<comment type="catalytic activity">
    <reaction evidence="13">
        <text>L-seryl-[protein] + ATP = O-phospho-L-seryl-[protein] + ADP + H(+)</text>
        <dbReference type="Rhea" id="RHEA:17989"/>
        <dbReference type="Rhea" id="RHEA-COMP:9863"/>
        <dbReference type="Rhea" id="RHEA-COMP:11604"/>
        <dbReference type="ChEBI" id="CHEBI:15378"/>
        <dbReference type="ChEBI" id="CHEBI:29999"/>
        <dbReference type="ChEBI" id="CHEBI:30616"/>
        <dbReference type="ChEBI" id="CHEBI:83421"/>
        <dbReference type="ChEBI" id="CHEBI:456216"/>
        <dbReference type="EC" id="2.7.11.1"/>
    </reaction>
</comment>
<dbReference type="GO" id="GO:0005524">
    <property type="term" value="F:ATP binding"/>
    <property type="evidence" value="ECO:0007669"/>
    <property type="project" value="UniProtKB-UniRule"/>
</dbReference>
<name>A0ABD2ZVF1_9GENT</name>
<keyword evidence="6" id="KW-0808">Transferase</keyword>
<evidence type="ECO:0000256" key="7">
    <source>
        <dbReference type="ARBA" id="ARBA00022741"/>
    </source>
</evidence>
<evidence type="ECO:0000256" key="5">
    <source>
        <dbReference type="ARBA" id="ARBA00022527"/>
    </source>
</evidence>
<keyword evidence="8" id="KW-0418">Kinase</keyword>
<evidence type="ECO:0000259" key="16">
    <source>
        <dbReference type="PROSITE" id="PS50011"/>
    </source>
</evidence>
<keyword evidence="18" id="KW-1185">Reference proteome</keyword>
<dbReference type="InterPro" id="IPR008271">
    <property type="entry name" value="Ser/Thr_kinase_AS"/>
</dbReference>
<evidence type="ECO:0000256" key="9">
    <source>
        <dbReference type="ARBA" id="ARBA00022840"/>
    </source>
</evidence>
<proteinExistence type="inferred from homology"/>
<evidence type="ECO:0000256" key="8">
    <source>
        <dbReference type="ARBA" id="ARBA00022777"/>
    </source>
</evidence>
<evidence type="ECO:0000256" key="4">
    <source>
        <dbReference type="ARBA" id="ARBA00022475"/>
    </source>
</evidence>
<dbReference type="InterPro" id="IPR011009">
    <property type="entry name" value="Kinase-like_dom_sf"/>
</dbReference>
<dbReference type="PANTHER" id="PTHR47985:SF17">
    <property type="entry name" value="SERINE_THREONINE-PROTEIN KINASE CDL1-LIKE"/>
    <property type="match status" value="1"/>
</dbReference>
<dbReference type="GO" id="GO:0005886">
    <property type="term" value="C:plasma membrane"/>
    <property type="evidence" value="ECO:0007669"/>
    <property type="project" value="UniProtKB-SubCell"/>
</dbReference>
<dbReference type="InterPro" id="IPR017441">
    <property type="entry name" value="Protein_kinase_ATP_BS"/>
</dbReference>
<dbReference type="PROSITE" id="PS00108">
    <property type="entry name" value="PROTEIN_KINASE_ST"/>
    <property type="match status" value="1"/>
</dbReference>
<feature type="compositionally biased region" description="Low complexity" evidence="15">
    <location>
        <begin position="597"/>
        <end position="619"/>
    </location>
</feature>
<evidence type="ECO:0000256" key="3">
    <source>
        <dbReference type="ARBA" id="ARBA00012513"/>
    </source>
</evidence>
<feature type="compositionally biased region" description="Polar residues" evidence="15">
    <location>
        <begin position="519"/>
        <end position="537"/>
    </location>
</feature>
<dbReference type="GO" id="GO:0004674">
    <property type="term" value="F:protein serine/threonine kinase activity"/>
    <property type="evidence" value="ECO:0007669"/>
    <property type="project" value="UniProtKB-KW"/>
</dbReference>
<evidence type="ECO:0000256" key="1">
    <source>
        <dbReference type="ARBA" id="ARBA00004193"/>
    </source>
</evidence>
<dbReference type="FunFam" id="1.10.510.10:FF:000032">
    <property type="entry name" value="Serine/threonine-protein kinase PBS1"/>
    <property type="match status" value="1"/>
</dbReference>
<comment type="similarity">
    <text evidence="2">Belongs to the protein kinase superfamily. Ser/Thr protein kinase family.</text>
</comment>
<evidence type="ECO:0000256" key="13">
    <source>
        <dbReference type="ARBA" id="ARBA00048679"/>
    </source>
</evidence>
<feature type="compositionally biased region" description="Polar residues" evidence="15">
    <location>
        <begin position="569"/>
        <end position="583"/>
    </location>
</feature>
<feature type="compositionally biased region" description="Basic residues" evidence="15">
    <location>
        <begin position="457"/>
        <end position="487"/>
    </location>
</feature>
<evidence type="ECO:0000313" key="17">
    <source>
        <dbReference type="EMBL" id="KAL3523401.1"/>
    </source>
</evidence>
<reference evidence="17 18" key="1">
    <citation type="submission" date="2024-11" db="EMBL/GenBank/DDBJ databases">
        <title>A near-complete genome assembly of Cinchona calisaya.</title>
        <authorList>
            <person name="Lian D.C."/>
            <person name="Zhao X.W."/>
            <person name="Wei L."/>
        </authorList>
    </citation>
    <scope>NUCLEOTIDE SEQUENCE [LARGE SCALE GENOMIC DNA]</scope>
    <source>
        <tissue evidence="17">Nenye</tissue>
    </source>
</reference>
<comment type="caution">
    <text evidence="17">The sequence shown here is derived from an EMBL/GenBank/DDBJ whole genome shotgun (WGS) entry which is preliminary data.</text>
</comment>
<dbReference type="Proteomes" id="UP001630127">
    <property type="component" value="Unassembled WGS sequence"/>
</dbReference>
<evidence type="ECO:0000256" key="2">
    <source>
        <dbReference type="ARBA" id="ARBA00008684"/>
    </source>
</evidence>
<accession>A0ABD2ZVF1</accession>
<dbReference type="EMBL" id="JBJUIK010000007">
    <property type="protein sequence ID" value="KAL3523401.1"/>
    <property type="molecule type" value="Genomic_DNA"/>
</dbReference>
<keyword evidence="10" id="KW-0472">Membrane</keyword>
<feature type="compositionally biased region" description="Acidic residues" evidence="15">
    <location>
        <begin position="622"/>
        <end position="632"/>
    </location>
</feature>
<evidence type="ECO:0000256" key="14">
    <source>
        <dbReference type="PROSITE-ProRule" id="PRU10141"/>
    </source>
</evidence>
<gene>
    <name evidence="17" type="ORF">ACH5RR_016235</name>
</gene>
<organism evidence="17 18">
    <name type="scientific">Cinchona calisaya</name>
    <dbReference type="NCBI Taxonomy" id="153742"/>
    <lineage>
        <taxon>Eukaryota</taxon>
        <taxon>Viridiplantae</taxon>
        <taxon>Streptophyta</taxon>
        <taxon>Embryophyta</taxon>
        <taxon>Tracheophyta</taxon>
        <taxon>Spermatophyta</taxon>
        <taxon>Magnoliopsida</taxon>
        <taxon>eudicotyledons</taxon>
        <taxon>Gunneridae</taxon>
        <taxon>Pentapetalae</taxon>
        <taxon>asterids</taxon>
        <taxon>lamiids</taxon>
        <taxon>Gentianales</taxon>
        <taxon>Rubiaceae</taxon>
        <taxon>Cinchonoideae</taxon>
        <taxon>Cinchoneae</taxon>
        <taxon>Cinchona</taxon>
    </lineage>
</organism>
<keyword evidence="11" id="KW-0449">Lipoprotein</keyword>
<dbReference type="InterPro" id="IPR000719">
    <property type="entry name" value="Prot_kinase_dom"/>
</dbReference>
<dbReference type="EC" id="2.7.11.1" evidence="3"/>
<feature type="domain" description="Protein kinase" evidence="16">
    <location>
        <begin position="85"/>
        <end position="361"/>
    </location>
</feature>
<keyword evidence="9 14" id="KW-0067">ATP-binding</keyword>
<keyword evidence="5" id="KW-0723">Serine/threonine-protein kinase</keyword>
<dbReference type="PROSITE" id="PS00107">
    <property type="entry name" value="PROTEIN_KINASE_ATP"/>
    <property type="match status" value="1"/>
</dbReference>
<dbReference type="Gene3D" id="3.30.200.20">
    <property type="entry name" value="Phosphorylase Kinase, domain 1"/>
    <property type="match status" value="1"/>
</dbReference>
<dbReference type="CDD" id="cd14066">
    <property type="entry name" value="STKc_IRAK"/>
    <property type="match status" value="1"/>
</dbReference>
<evidence type="ECO:0000256" key="10">
    <source>
        <dbReference type="ARBA" id="ARBA00023136"/>
    </source>
</evidence>
<feature type="region of interest" description="Disordered" evidence="15">
    <location>
        <begin position="554"/>
        <end position="632"/>
    </location>
</feature>
<sequence length="632" mass="70017">MSCFPCFGNKKSNDNENDHEEVPVAHVKDATPPLLDHPSPPPVNNRQFTPVQAKINKNEASTPEIENSGARTFTFRELAMATKNFRQECLLGEGGFGKVYKATLQSGEVVAVKRLDRIGTQGNKEFIVEVLALTLLHHPSLVSLIGYCADGEQRLLVYEYLPFGSLESHLHVYNCFAEPLNWQTRMKIALGTAQGLEYLHEKANPAIIYRDLKMSNILLDEEYNPKLSDYGLAKLAQGNTKMHVSPRVMGTYGYCAPEYERNGELTTKSDVYSFGVVLLELITGRRALDTTRPTEEQNLVTWAQPIFKNPKRFQEIADPLLKMQFPERSLNQAVGITAMCLQDEPSVRPLISDVVNILGFLTVAPPQEAIPATLSAPGAVSEVKQSGEHDDRHNSDNSDHDDGESEDEDISNSDNDSNGSWMTSDDEDEGTAAYQHKDSQHWLPQESMKLGKQSSSSKHKNKVKKKHDSRKFGRQGSSSHKKNKVKDHKGSISFTSSSSRSSHHRSRSSSPAAGPHGSDSVNLRLNSIEESQDSSIGLSLEQCKYEETFSWSIGSSMHKSRSESAHLDSGSNGNDKLQNISLDSNRRLENSMRSKNGSIGSYSRQSSNSGSEDGSYSSRDCSDDEIEHDSKS</sequence>
<keyword evidence="4" id="KW-1003">Cell membrane</keyword>
<evidence type="ECO:0000256" key="11">
    <source>
        <dbReference type="ARBA" id="ARBA00023288"/>
    </source>
</evidence>
<dbReference type="SMART" id="SM00220">
    <property type="entry name" value="S_TKc"/>
    <property type="match status" value="1"/>
</dbReference>
<feature type="compositionally biased region" description="Acidic residues" evidence="15">
    <location>
        <begin position="401"/>
        <end position="411"/>
    </location>
</feature>
<feature type="compositionally biased region" description="Basic and acidic residues" evidence="15">
    <location>
        <begin position="385"/>
        <end position="400"/>
    </location>
</feature>
<evidence type="ECO:0000256" key="6">
    <source>
        <dbReference type="ARBA" id="ARBA00022679"/>
    </source>
</evidence>
<evidence type="ECO:0000256" key="12">
    <source>
        <dbReference type="ARBA" id="ARBA00047899"/>
    </source>
</evidence>
<keyword evidence="7 14" id="KW-0547">Nucleotide-binding</keyword>
<feature type="binding site" evidence="14">
    <location>
        <position position="113"/>
    </location>
    <ligand>
        <name>ATP</name>
        <dbReference type="ChEBI" id="CHEBI:30616"/>
    </ligand>
</feature>